<evidence type="ECO:0000313" key="1">
    <source>
        <dbReference type="EMBL" id="GAA0870863.1"/>
    </source>
</evidence>
<evidence type="ECO:0000313" key="2">
    <source>
        <dbReference type="Proteomes" id="UP001500507"/>
    </source>
</evidence>
<comment type="caution">
    <text evidence="1">The sequence shown here is derived from an EMBL/GenBank/DDBJ whole genome shotgun (WGS) entry which is preliminary data.</text>
</comment>
<dbReference type="RefSeq" id="WP_343762170.1">
    <property type="nucleotide sequence ID" value="NZ_BAAAFG010000001.1"/>
</dbReference>
<name>A0ABP3XRD0_9FLAO</name>
<proteinExistence type="predicted"/>
<keyword evidence="2" id="KW-1185">Reference proteome</keyword>
<accession>A0ABP3XRD0</accession>
<gene>
    <name evidence="1" type="ORF">GCM10009117_00080</name>
</gene>
<organism evidence="1 2">
    <name type="scientific">Gangjinia marincola</name>
    <dbReference type="NCBI Taxonomy" id="578463"/>
    <lineage>
        <taxon>Bacteria</taxon>
        <taxon>Pseudomonadati</taxon>
        <taxon>Bacteroidota</taxon>
        <taxon>Flavobacteriia</taxon>
        <taxon>Flavobacteriales</taxon>
        <taxon>Flavobacteriaceae</taxon>
        <taxon>Gangjinia</taxon>
    </lineage>
</organism>
<sequence length="50" mass="5737">MNKLITKETGVVAGDLETHLNLFIPLLRYKQKEKPENKIFGLCKAVLFYA</sequence>
<dbReference type="Proteomes" id="UP001500507">
    <property type="component" value="Unassembled WGS sequence"/>
</dbReference>
<dbReference type="EMBL" id="BAAAFG010000001">
    <property type="protein sequence ID" value="GAA0870863.1"/>
    <property type="molecule type" value="Genomic_DNA"/>
</dbReference>
<reference evidence="2" key="1">
    <citation type="journal article" date="2019" name="Int. J. Syst. Evol. Microbiol.">
        <title>The Global Catalogue of Microorganisms (GCM) 10K type strain sequencing project: providing services to taxonomists for standard genome sequencing and annotation.</title>
        <authorList>
            <consortium name="The Broad Institute Genomics Platform"/>
            <consortium name="The Broad Institute Genome Sequencing Center for Infectious Disease"/>
            <person name="Wu L."/>
            <person name="Ma J."/>
        </authorList>
    </citation>
    <scope>NUCLEOTIDE SEQUENCE [LARGE SCALE GENOMIC DNA]</scope>
    <source>
        <strain evidence="2">JCM 16082</strain>
    </source>
</reference>
<protein>
    <submittedName>
        <fullName evidence="1">Uncharacterized protein</fullName>
    </submittedName>
</protein>